<evidence type="ECO:0000256" key="1">
    <source>
        <dbReference type="SAM" id="MobiDB-lite"/>
    </source>
</evidence>
<protein>
    <submittedName>
        <fullName evidence="2">Uncharacterized protein</fullName>
    </submittedName>
</protein>
<feature type="compositionally biased region" description="Basic and acidic residues" evidence="1">
    <location>
        <begin position="22"/>
        <end position="31"/>
    </location>
</feature>
<evidence type="ECO:0000313" key="2">
    <source>
        <dbReference type="EMBL" id="KDQ14985.1"/>
    </source>
</evidence>
<dbReference type="HOGENOM" id="CLU_2670741_0_0_1"/>
<dbReference type="InParanoid" id="A0A067MJT4"/>
<name>A0A067MJT4_BOTB1</name>
<reference evidence="3" key="1">
    <citation type="journal article" date="2014" name="Proc. Natl. Acad. Sci. U.S.A.">
        <title>Extensive sampling of basidiomycete genomes demonstrates inadequacy of the white-rot/brown-rot paradigm for wood decay fungi.</title>
        <authorList>
            <person name="Riley R."/>
            <person name="Salamov A.A."/>
            <person name="Brown D.W."/>
            <person name="Nagy L.G."/>
            <person name="Floudas D."/>
            <person name="Held B.W."/>
            <person name="Levasseur A."/>
            <person name="Lombard V."/>
            <person name="Morin E."/>
            <person name="Otillar R."/>
            <person name="Lindquist E.A."/>
            <person name="Sun H."/>
            <person name="LaButti K.M."/>
            <person name="Schmutz J."/>
            <person name="Jabbour D."/>
            <person name="Luo H."/>
            <person name="Baker S.E."/>
            <person name="Pisabarro A.G."/>
            <person name="Walton J.D."/>
            <person name="Blanchette R.A."/>
            <person name="Henrissat B."/>
            <person name="Martin F."/>
            <person name="Cullen D."/>
            <person name="Hibbett D.S."/>
            <person name="Grigoriev I.V."/>
        </authorList>
    </citation>
    <scope>NUCLEOTIDE SEQUENCE [LARGE SCALE GENOMIC DNA]</scope>
    <source>
        <strain evidence="3">FD-172 SS1</strain>
    </source>
</reference>
<keyword evidence="3" id="KW-1185">Reference proteome</keyword>
<proteinExistence type="predicted"/>
<accession>A0A067MJT4</accession>
<dbReference type="AlphaFoldDB" id="A0A067MJT4"/>
<organism evidence="2 3">
    <name type="scientific">Botryobasidium botryosum (strain FD-172 SS1)</name>
    <dbReference type="NCBI Taxonomy" id="930990"/>
    <lineage>
        <taxon>Eukaryota</taxon>
        <taxon>Fungi</taxon>
        <taxon>Dikarya</taxon>
        <taxon>Basidiomycota</taxon>
        <taxon>Agaricomycotina</taxon>
        <taxon>Agaricomycetes</taxon>
        <taxon>Cantharellales</taxon>
        <taxon>Botryobasidiaceae</taxon>
        <taxon>Botryobasidium</taxon>
    </lineage>
</organism>
<dbReference type="EMBL" id="KL198034">
    <property type="protein sequence ID" value="KDQ14985.1"/>
    <property type="molecule type" value="Genomic_DNA"/>
</dbReference>
<sequence>MSSQIPTFAEFQKLLQQAMEHQFHENNRASEHSTTSQPSFVPPGFSIYPLITTPRLQHMTADHIKVSKREANRQL</sequence>
<gene>
    <name evidence="2" type="ORF">BOTBODRAFT_299988</name>
</gene>
<feature type="region of interest" description="Disordered" evidence="1">
    <location>
        <begin position="22"/>
        <end position="41"/>
    </location>
</feature>
<dbReference type="Proteomes" id="UP000027195">
    <property type="component" value="Unassembled WGS sequence"/>
</dbReference>
<evidence type="ECO:0000313" key="3">
    <source>
        <dbReference type="Proteomes" id="UP000027195"/>
    </source>
</evidence>